<reference evidence="7" key="1">
    <citation type="submission" date="2014-03" db="EMBL/GenBank/DDBJ databases">
        <title>The sialotranscriptome of Amblyomma triste, Amblyomma parvum and Amblyomma cajennense ticks, uncovered by 454-based RNA-seq.</title>
        <authorList>
            <person name="Garcia G.R."/>
            <person name="Gardinassi L.G."/>
            <person name="Ribeiro J.M."/>
            <person name="Anatriello E."/>
            <person name="Ferreira B.R."/>
            <person name="Moreira H.N."/>
            <person name="Mafra C."/>
            <person name="Olegario M.M."/>
            <person name="Szabo P.J."/>
            <person name="Miranda-Santos I.K."/>
            <person name="Maruyama S.R."/>
        </authorList>
    </citation>
    <scope>NUCLEOTIDE SEQUENCE</scope>
    <source>
        <strain evidence="7">Mato Grasso do Sul</strain>
        <tissue evidence="7">Salivary glands</tissue>
    </source>
</reference>
<evidence type="ECO:0000256" key="1">
    <source>
        <dbReference type="ARBA" id="ARBA00022723"/>
    </source>
</evidence>
<evidence type="ECO:0000313" key="7">
    <source>
        <dbReference type="EMBL" id="JAC34407.1"/>
    </source>
</evidence>
<dbReference type="EMBL" id="GBBM01001011">
    <property type="protein sequence ID" value="JAC34407.1"/>
    <property type="molecule type" value="mRNA"/>
</dbReference>
<keyword evidence="1" id="KW-0479">Metal-binding</keyword>
<dbReference type="GO" id="GO:0008270">
    <property type="term" value="F:zinc ion binding"/>
    <property type="evidence" value="ECO:0007669"/>
    <property type="project" value="UniProtKB-KW"/>
</dbReference>
<evidence type="ECO:0000256" key="5">
    <source>
        <dbReference type="SAM" id="MobiDB-lite"/>
    </source>
</evidence>
<feature type="region of interest" description="Disordered" evidence="5">
    <location>
        <begin position="296"/>
        <end position="322"/>
    </location>
</feature>
<dbReference type="Pfam" id="PF02207">
    <property type="entry name" value="zf-UBR"/>
    <property type="match status" value="1"/>
</dbReference>
<keyword evidence="3" id="KW-0862">Zinc</keyword>
<dbReference type="GO" id="GO:0061630">
    <property type="term" value="F:ubiquitin protein ligase activity"/>
    <property type="evidence" value="ECO:0007669"/>
    <property type="project" value="InterPro"/>
</dbReference>
<dbReference type="InterPro" id="IPR011011">
    <property type="entry name" value="Znf_FYVE_PHD"/>
</dbReference>
<keyword evidence="2" id="KW-0863">Zinc-finger</keyword>
<evidence type="ECO:0000259" key="6">
    <source>
        <dbReference type="PROSITE" id="PS51157"/>
    </source>
</evidence>
<proteinExistence type="evidence at transcript level"/>
<dbReference type="CDD" id="cd15542">
    <property type="entry name" value="PHD_UBR7"/>
    <property type="match status" value="1"/>
</dbReference>
<dbReference type="InterPro" id="IPR040204">
    <property type="entry name" value="UBR7"/>
</dbReference>
<evidence type="ECO:0000256" key="3">
    <source>
        <dbReference type="ARBA" id="ARBA00022833"/>
    </source>
</evidence>
<dbReference type="SMART" id="SM00396">
    <property type="entry name" value="ZnF_UBR1"/>
    <property type="match status" value="1"/>
</dbReference>
<dbReference type="SUPFAM" id="SSF57903">
    <property type="entry name" value="FYVE/PHD zinc finger"/>
    <property type="match status" value="1"/>
</dbReference>
<organism evidence="7">
    <name type="scientific">Amblyomma triste</name>
    <name type="common">Neotropical tick</name>
    <dbReference type="NCBI Taxonomy" id="251400"/>
    <lineage>
        <taxon>Eukaryota</taxon>
        <taxon>Metazoa</taxon>
        <taxon>Ecdysozoa</taxon>
        <taxon>Arthropoda</taxon>
        <taxon>Chelicerata</taxon>
        <taxon>Arachnida</taxon>
        <taxon>Acari</taxon>
        <taxon>Parasitiformes</taxon>
        <taxon>Ixodida</taxon>
        <taxon>Ixodoidea</taxon>
        <taxon>Ixodidae</taxon>
        <taxon>Amblyomminae</taxon>
        <taxon>Amblyomma</taxon>
    </lineage>
</organism>
<feature type="compositionally biased region" description="Basic and acidic residues" evidence="5">
    <location>
        <begin position="305"/>
        <end position="314"/>
    </location>
</feature>
<dbReference type="GO" id="GO:0005737">
    <property type="term" value="C:cytoplasm"/>
    <property type="evidence" value="ECO:0007669"/>
    <property type="project" value="TreeGrafter"/>
</dbReference>
<dbReference type="CDD" id="cd19677">
    <property type="entry name" value="UBR-box_UBR7"/>
    <property type="match status" value="1"/>
</dbReference>
<evidence type="ECO:0000256" key="4">
    <source>
        <dbReference type="PROSITE-ProRule" id="PRU00508"/>
    </source>
</evidence>
<dbReference type="PANTHER" id="PTHR13513">
    <property type="entry name" value="E3 UBIQUITIN-PROTEIN LIGASE UBR7"/>
    <property type="match status" value="1"/>
</dbReference>
<dbReference type="AlphaFoldDB" id="A0A023GKE4"/>
<dbReference type="PANTHER" id="PTHR13513:SF9">
    <property type="entry name" value="E3 UBIQUITIN-PROTEIN LIGASE UBR7-RELATED"/>
    <property type="match status" value="1"/>
</dbReference>
<feature type="domain" description="UBR-type" evidence="6">
    <location>
        <begin position="54"/>
        <end position="127"/>
    </location>
</feature>
<protein>
    <submittedName>
        <fullName evidence="7">Putative e3 ubiquitin-protein ligase ubr7</fullName>
    </submittedName>
</protein>
<accession>A0A023GKE4</accession>
<sequence>MAGVMADEGKPSGSAPSTSIDLHDEDSVTLQDLLDEEQELEEDADAVLGGSDDKNCTYDKGYVKRQALYACGTCTGPDAEPAGVCLACSYACHEGHNLYELYTKRNFRCDCGNESFPRSNPCRLCPRKDIRNADNKYNHNFRGRYCTCQRPYPDPEDDVDDMMLQCIMCEDWYHGRHIGGDMPKNRDYYEVVCTGCMNRHPFLWLYFAHEISLCEKDKSFGEDGSAKRDVEDSFSAPVAEQNGIKAEGATEDDLSASQESGIQVDIESTEVNGAHPIQQNVKRNGDVNLDRNLASCSSGEGSHVAVKDEKHGEDEGLPSSSTTECVLQRLRSSRGESVKEEPLDKCAYWPPNWRSRLCRCIQCLAMYNEQRCLYLLDEEDTVQSYEEKGQVARAEAGPPADPLMSALGTLGRVQQIEAIHGYNDLKSGLIDFFKKFADKRKVVKEEDVKEFFDEMHARKRQKTSTVPYFCR</sequence>
<feature type="region of interest" description="Disordered" evidence="5">
    <location>
        <begin position="1"/>
        <end position="25"/>
    </location>
</feature>
<dbReference type="InterPro" id="IPR003126">
    <property type="entry name" value="Znf_UBR"/>
</dbReference>
<feature type="region of interest" description="Disordered" evidence="5">
    <location>
        <begin position="225"/>
        <end position="260"/>
    </location>
</feature>
<dbReference type="InterPro" id="IPR013083">
    <property type="entry name" value="Znf_RING/FYVE/PHD"/>
</dbReference>
<feature type="zinc finger region" description="UBR-type" evidence="4">
    <location>
        <begin position="54"/>
        <end position="127"/>
    </location>
</feature>
<dbReference type="InterPro" id="IPR047506">
    <property type="entry name" value="UBR7-like_UBR-box"/>
</dbReference>
<dbReference type="PROSITE" id="PS51157">
    <property type="entry name" value="ZF_UBR"/>
    <property type="match status" value="1"/>
</dbReference>
<evidence type="ECO:0000256" key="2">
    <source>
        <dbReference type="ARBA" id="ARBA00022771"/>
    </source>
</evidence>
<dbReference type="Gene3D" id="3.30.40.10">
    <property type="entry name" value="Zinc/RING finger domain, C3HC4 (zinc finger)"/>
    <property type="match status" value="1"/>
</dbReference>
<name>A0A023GKE4_AMBTT</name>